<evidence type="ECO:0000256" key="2">
    <source>
        <dbReference type="ARBA" id="ARBA00023125"/>
    </source>
</evidence>
<dbReference type="Pfam" id="PF07729">
    <property type="entry name" value="FCD"/>
    <property type="match status" value="1"/>
</dbReference>
<keyword evidence="1" id="KW-0805">Transcription regulation</keyword>
<dbReference type="PROSITE" id="PS50949">
    <property type="entry name" value="HTH_GNTR"/>
    <property type="match status" value="1"/>
</dbReference>
<dbReference type="Gene3D" id="1.20.120.530">
    <property type="entry name" value="GntR ligand-binding domain-like"/>
    <property type="match status" value="1"/>
</dbReference>
<keyword evidence="2" id="KW-0238">DNA-binding</keyword>
<dbReference type="CDD" id="cd07377">
    <property type="entry name" value="WHTH_GntR"/>
    <property type="match status" value="1"/>
</dbReference>
<gene>
    <name evidence="5" type="ORF">HMPREF1863_00238</name>
</gene>
<dbReference type="InterPro" id="IPR036388">
    <property type="entry name" value="WH-like_DNA-bd_sf"/>
</dbReference>
<proteinExistence type="predicted"/>
<name>A0A134AKI2_9FIRM</name>
<organism evidence="5 6">
    <name type="scientific">Aedoeadaptatus coxii</name>
    <dbReference type="NCBI Taxonomy" id="755172"/>
    <lineage>
        <taxon>Bacteria</taxon>
        <taxon>Bacillati</taxon>
        <taxon>Bacillota</taxon>
        <taxon>Tissierellia</taxon>
        <taxon>Tissierellales</taxon>
        <taxon>Peptoniphilaceae</taxon>
        <taxon>Aedoeadaptatus</taxon>
    </lineage>
</organism>
<comment type="caution">
    <text evidence="5">The sequence shown here is derived from an EMBL/GenBank/DDBJ whole genome shotgun (WGS) entry which is preliminary data.</text>
</comment>
<evidence type="ECO:0000259" key="4">
    <source>
        <dbReference type="PROSITE" id="PS50949"/>
    </source>
</evidence>
<dbReference type="InterPro" id="IPR008920">
    <property type="entry name" value="TF_FadR/GntR_C"/>
</dbReference>
<dbReference type="InterPro" id="IPR036390">
    <property type="entry name" value="WH_DNA-bd_sf"/>
</dbReference>
<evidence type="ECO:0000313" key="5">
    <source>
        <dbReference type="EMBL" id="KXB68217.1"/>
    </source>
</evidence>
<dbReference type="AlphaFoldDB" id="A0A134AKI2"/>
<feature type="domain" description="HTH gntR-type" evidence="4">
    <location>
        <begin position="2"/>
        <end position="69"/>
    </location>
</feature>
<dbReference type="PATRIC" id="fig|755172.3.peg.230"/>
<accession>A0A134AKI2</accession>
<protein>
    <submittedName>
        <fullName evidence="5">Transcriptional regulator, GntR family</fullName>
    </submittedName>
</protein>
<dbReference type="EMBL" id="LSDG01000005">
    <property type="protein sequence ID" value="KXB68217.1"/>
    <property type="molecule type" value="Genomic_DNA"/>
</dbReference>
<evidence type="ECO:0000256" key="1">
    <source>
        <dbReference type="ARBA" id="ARBA00023015"/>
    </source>
</evidence>
<dbReference type="SMART" id="SM00895">
    <property type="entry name" value="FCD"/>
    <property type="match status" value="1"/>
</dbReference>
<dbReference type="RefSeq" id="WP_232300084.1">
    <property type="nucleotide sequence ID" value="NZ_CAMYBE010000003.1"/>
</dbReference>
<dbReference type="SUPFAM" id="SSF48008">
    <property type="entry name" value="GntR ligand-binding domain-like"/>
    <property type="match status" value="1"/>
</dbReference>
<keyword evidence="3" id="KW-0804">Transcription</keyword>
<dbReference type="GO" id="GO:0003677">
    <property type="term" value="F:DNA binding"/>
    <property type="evidence" value="ECO:0007669"/>
    <property type="project" value="UniProtKB-KW"/>
</dbReference>
<keyword evidence="6" id="KW-1185">Reference proteome</keyword>
<dbReference type="SMART" id="SM00345">
    <property type="entry name" value="HTH_GNTR"/>
    <property type="match status" value="1"/>
</dbReference>
<evidence type="ECO:0000313" key="6">
    <source>
        <dbReference type="Proteomes" id="UP000070442"/>
    </source>
</evidence>
<dbReference type="Proteomes" id="UP000070442">
    <property type="component" value="Unassembled WGS sequence"/>
</dbReference>
<sequence length="219" mass="25322">MKMNSYALYDDLLRRIIDLSLYPGMQLSENAVSAEYNVSRSVVRGAFARLVESNLLKVYPQRGTYVSLVNLNYIQKALFIRAAVEKEVLRRFMAGPILKEDTIGKMELNLQKQRQFEGEKKYVEKFRLLDEQFHNYILAGNDSEDILHLLDQHLLHIARWRNIYVDSGVYLATLVEQHEKILEAVKSNDLDAALLATDVHINTVHGMVVDDPEFTNFFE</sequence>
<reference evidence="6" key="1">
    <citation type="submission" date="2016-01" db="EMBL/GenBank/DDBJ databases">
        <authorList>
            <person name="Mitreva M."/>
            <person name="Pepin K.H."/>
            <person name="Mihindukulasuriya K.A."/>
            <person name="Fulton R."/>
            <person name="Fronick C."/>
            <person name="O'Laughlin M."/>
            <person name="Miner T."/>
            <person name="Herter B."/>
            <person name="Rosa B.A."/>
            <person name="Cordes M."/>
            <person name="Tomlinson C."/>
            <person name="Wollam A."/>
            <person name="Palsikar V.B."/>
            <person name="Mardis E.R."/>
            <person name="Wilson R.K."/>
        </authorList>
    </citation>
    <scope>NUCLEOTIDE SEQUENCE [LARGE SCALE GENOMIC DNA]</scope>
    <source>
        <strain evidence="6">DNF00729</strain>
    </source>
</reference>
<dbReference type="InterPro" id="IPR011711">
    <property type="entry name" value="GntR_C"/>
</dbReference>
<dbReference type="Pfam" id="PF00392">
    <property type="entry name" value="GntR"/>
    <property type="match status" value="1"/>
</dbReference>
<dbReference type="Gene3D" id="1.10.10.10">
    <property type="entry name" value="Winged helix-like DNA-binding domain superfamily/Winged helix DNA-binding domain"/>
    <property type="match status" value="1"/>
</dbReference>
<dbReference type="SUPFAM" id="SSF46785">
    <property type="entry name" value="Winged helix' DNA-binding domain"/>
    <property type="match status" value="1"/>
</dbReference>
<evidence type="ECO:0000256" key="3">
    <source>
        <dbReference type="ARBA" id="ARBA00023163"/>
    </source>
</evidence>
<dbReference type="STRING" id="755172.HMPREF1863_00238"/>
<dbReference type="InterPro" id="IPR000524">
    <property type="entry name" value="Tscrpt_reg_HTH_GntR"/>
</dbReference>
<dbReference type="PANTHER" id="PTHR43537:SF6">
    <property type="entry name" value="HTH-TYPE TRANSCRIPTIONAL REPRESSOR RSPR"/>
    <property type="match status" value="1"/>
</dbReference>
<dbReference type="PANTHER" id="PTHR43537">
    <property type="entry name" value="TRANSCRIPTIONAL REGULATOR, GNTR FAMILY"/>
    <property type="match status" value="1"/>
</dbReference>
<dbReference type="GO" id="GO:0003700">
    <property type="term" value="F:DNA-binding transcription factor activity"/>
    <property type="evidence" value="ECO:0007669"/>
    <property type="project" value="InterPro"/>
</dbReference>